<evidence type="ECO:0000259" key="12">
    <source>
        <dbReference type="Pfam" id="PF03007"/>
    </source>
</evidence>
<dbReference type="Pfam" id="PF03007">
    <property type="entry name" value="WS_DGAT_cat"/>
    <property type="match status" value="1"/>
</dbReference>
<evidence type="ECO:0000256" key="11">
    <source>
        <dbReference type="SAM" id="MobiDB-lite"/>
    </source>
</evidence>
<gene>
    <name evidence="14" type="ORF">BN13_370003</name>
</gene>
<comment type="caution">
    <text evidence="14">The sequence shown here is derived from an EMBL/GenBank/DDBJ whole genome shotgun (WGS) entry which is preliminary data.</text>
</comment>
<dbReference type="EC" id="2.3.1.20" evidence="4"/>
<evidence type="ECO:0000256" key="2">
    <source>
        <dbReference type="ARBA" id="ARBA00005189"/>
    </source>
</evidence>
<dbReference type="UniPathway" id="UPA00282"/>
<keyword evidence="8" id="KW-0443">Lipid metabolism</keyword>
<feature type="region of interest" description="Disordered" evidence="11">
    <location>
        <begin position="458"/>
        <end position="539"/>
    </location>
</feature>
<dbReference type="GO" id="GO:0051701">
    <property type="term" value="P:biological process involved in interaction with host"/>
    <property type="evidence" value="ECO:0007669"/>
    <property type="project" value="TreeGrafter"/>
</dbReference>
<dbReference type="GO" id="GO:0004144">
    <property type="term" value="F:diacylglycerol O-acyltransferase activity"/>
    <property type="evidence" value="ECO:0007669"/>
    <property type="project" value="UniProtKB-EC"/>
</dbReference>
<comment type="catalytic activity">
    <reaction evidence="10">
        <text>an acyl-CoA + a 1,2-diacyl-sn-glycerol = a triacyl-sn-glycerol + CoA</text>
        <dbReference type="Rhea" id="RHEA:10868"/>
        <dbReference type="ChEBI" id="CHEBI:17815"/>
        <dbReference type="ChEBI" id="CHEBI:57287"/>
        <dbReference type="ChEBI" id="CHEBI:58342"/>
        <dbReference type="ChEBI" id="CHEBI:64615"/>
        <dbReference type="EC" id="2.3.1.20"/>
    </reaction>
</comment>
<reference evidence="14 15" key="1">
    <citation type="journal article" date="2013" name="ISME J.">
        <title>A metabolic model for members of the genus Tetrasphaera involved in enhanced biological phosphorus removal.</title>
        <authorList>
            <person name="Kristiansen R."/>
            <person name="Nguyen H.T.T."/>
            <person name="Saunders A.M."/>
            <person name="Nielsen J.L."/>
            <person name="Wimmer R."/>
            <person name="Le V.Q."/>
            <person name="McIlroy S.J."/>
            <person name="Petrovski S."/>
            <person name="Seviour R.J."/>
            <person name="Calteau A."/>
            <person name="Nielsen K.L."/>
            <person name="Nielsen P.H."/>
        </authorList>
    </citation>
    <scope>NUCLEOTIDE SEQUENCE [LARGE SCALE GENOMIC DNA]</scope>
    <source>
        <strain evidence="14 15">Ben 74</strain>
    </source>
</reference>
<comment type="similarity">
    <text evidence="3">Belongs to the long-chain O-acyltransferase family.</text>
</comment>
<dbReference type="EMBL" id="CAJC01000147">
    <property type="protein sequence ID" value="CCI53332.1"/>
    <property type="molecule type" value="Genomic_DNA"/>
</dbReference>
<dbReference type="Pfam" id="PF06974">
    <property type="entry name" value="WS_DGAT_C"/>
    <property type="match status" value="1"/>
</dbReference>
<dbReference type="Gene3D" id="3.30.559.10">
    <property type="entry name" value="Chloramphenicol acetyltransferase-like domain"/>
    <property type="match status" value="1"/>
</dbReference>
<protein>
    <recommendedName>
        <fullName evidence="4">diacylglycerol O-acyltransferase</fullName>
        <ecNumber evidence="4">2.3.1.20</ecNumber>
    </recommendedName>
</protein>
<keyword evidence="6 14" id="KW-0808">Transferase</keyword>
<dbReference type="InterPro" id="IPR004255">
    <property type="entry name" value="O-acyltransferase_WSD1_N"/>
</dbReference>
<evidence type="ECO:0000256" key="3">
    <source>
        <dbReference type="ARBA" id="ARBA00009587"/>
    </source>
</evidence>
<dbReference type="Proteomes" id="UP000035720">
    <property type="component" value="Unassembled WGS sequence"/>
</dbReference>
<comment type="pathway">
    <text evidence="1">Glycerolipid metabolism; triacylglycerol biosynthesis.</text>
</comment>
<feature type="domain" description="O-acyltransferase WSD1 C-terminal" evidence="13">
    <location>
        <begin position="314"/>
        <end position="452"/>
    </location>
</feature>
<evidence type="ECO:0000256" key="10">
    <source>
        <dbReference type="ARBA" id="ARBA00048109"/>
    </source>
</evidence>
<dbReference type="InterPro" id="IPR009721">
    <property type="entry name" value="O-acyltransferase_WSD1_C"/>
</dbReference>
<proteinExistence type="inferred from homology"/>
<organism evidence="14 15">
    <name type="scientific">Nostocoides jenkinsii Ben 74</name>
    <dbReference type="NCBI Taxonomy" id="1193518"/>
    <lineage>
        <taxon>Bacteria</taxon>
        <taxon>Bacillati</taxon>
        <taxon>Actinomycetota</taxon>
        <taxon>Actinomycetes</taxon>
        <taxon>Micrococcales</taxon>
        <taxon>Intrasporangiaceae</taxon>
        <taxon>Nostocoides</taxon>
    </lineage>
</organism>
<evidence type="ECO:0000256" key="6">
    <source>
        <dbReference type="ARBA" id="ARBA00022679"/>
    </source>
</evidence>
<evidence type="ECO:0000256" key="4">
    <source>
        <dbReference type="ARBA" id="ARBA00013244"/>
    </source>
</evidence>
<dbReference type="AlphaFoldDB" id="A0A077MEF9"/>
<evidence type="ECO:0000256" key="9">
    <source>
        <dbReference type="ARBA" id="ARBA00023315"/>
    </source>
</evidence>
<keyword evidence="5" id="KW-0444">Lipid biosynthesis</keyword>
<keyword evidence="9 14" id="KW-0012">Acyltransferase</keyword>
<evidence type="ECO:0000313" key="15">
    <source>
        <dbReference type="Proteomes" id="UP000035720"/>
    </source>
</evidence>
<dbReference type="GO" id="GO:0071731">
    <property type="term" value="P:response to nitric oxide"/>
    <property type="evidence" value="ECO:0007669"/>
    <property type="project" value="TreeGrafter"/>
</dbReference>
<accession>A0A077MEF9</accession>
<keyword evidence="7" id="KW-0319">Glycerol metabolism</keyword>
<name>A0A077MEF9_9MICO</name>
<dbReference type="GO" id="GO:0005886">
    <property type="term" value="C:plasma membrane"/>
    <property type="evidence" value="ECO:0007669"/>
    <property type="project" value="TreeGrafter"/>
</dbReference>
<dbReference type="STRING" id="1193518.BN13_370003"/>
<dbReference type="RefSeq" id="WP_048545586.1">
    <property type="nucleotide sequence ID" value="NZ_HF571038.1"/>
</dbReference>
<evidence type="ECO:0000256" key="5">
    <source>
        <dbReference type="ARBA" id="ARBA00022516"/>
    </source>
</evidence>
<feature type="compositionally biased region" description="Low complexity" evidence="11">
    <location>
        <begin position="494"/>
        <end position="529"/>
    </location>
</feature>
<evidence type="ECO:0000256" key="7">
    <source>
        <dbReference type="ARBA" id="ARBA00022798"/>
    </source>
</evidence>
<dbReference type="PANTHER" id="PTHR31650">
    <property type="entry name" value="O-ACYLTRANSFERASE (WSD1-LIKE) FAMILY PROTEIN"/>
    <property type="match status" value="1"/>
</dbReference>
<dbReference type="SUPFAM" id="SSF52777">
    <property type="entry name" value="CoA-dependent acyltransferases"/>
    <property type="match status" value="2"/>
</dbReference>
<evidence type="ECO:0000256" key="8">
    <source>
        <dbReference type="ARBA" id="ARBA00023098"/>
    </source>
</evidence>
<dbReference type="OrthoDB" id="9810950at2"/>
<feature type="compositionally biased region" description="Basic residues" evidence="11">
    <location>
        <begin position="530"/>
        <end position="539"/>
    </location>
</feature>
<evidence type="ECO:0000259" key="13">
    <source>
        <dbReference type="Pfam" id="PF06974"/>
    </source>
</evidence>
<dbReference type="InterPro" id="IPR045034">
    <property type="entry name" value="O-acyltransferase_WSD1-like"/>
</dbReference>
<dbReference type="GO" id="GO:0006071">
    <property type="term" value="P:glycerol metabolic process"/>
    <property type="evidence" value="ECO:0007669"/>
    <property type="project" value="UniProtKB-KW"/>
</dbReference>
<dbReference type="GO" id="GO:0001666">
    <property type="term" value="P:response to hypoxia"/>
    <property type="evidence" value="ECO:0007669"/>
    <property type="project" value="TreeGrafter"/>
</dbReference>
<evidence type="ECO:0000256" key="1">
    <source>
        <dbReference type="ARBA" id="ARBA00004771"/>
    </source>
</evidence>
<dbReference type="PANTHER" id="PTHR31650:SF1">
    <property type="entry name" value="WAX ESTER SYNTHASE_DIACYLGLYCEROL ACYLTRANSFERASE 4-RELATED"/>
    <property type="match status" value="1"/>
</dbReference>
<evidence type="ECO:0000313" key="14">
    <source>
        <dbReference type="EMBL" id="CCI53332.1"/>
    </source>
</evidence>
<sequence>MSGASDRRLTAFDKLLQRGERDPRTRSSGVGIDLLDVVPEWEAFVAAYDRASRTAVRLRERIVSPSIPVTAPRWIIDPDFDLRYHLRRVRLPGDGSHRELLDLAEQIAMTPLDESRPLWTVTLVEGLDGGGAAVVTSMSHVISDGLGMVAMFAALYDTQRAARQGEMPLVPVPQDLDSRELTIDGIRGLPGAALGLTWDVLGKGLSGLVRPVATVTNAASYAGSLNRVVASFSATEPSPLLARRGASRRMVTHDLDFARLRGAAKALGGSVNDAYLAAVCATMRRYHAALGLPIDRLPMAIPVSLRSKGDADGGNHWTGMAIGAPIAETQPAAIIADVHAQVAAGRAEPAADVMNVLSNVTAALPDALYAEIAGLVRPADVQASNVPSYPVDTYLAGAKVMATYAMGPVPGIAVMIVMLTRAGKAFLGVRYDTDSIRDDELFERCLVEGFEEVLSAGGQPAAAVPVKTGPGAHSERLGAGRAKSPAPTRKRSAATKNPATPKTAVPTKPTAPTKTASPRKTTAKATKAAPARRRTGGTA</sequence>
<feature type="domain" description="O-acyltransferase WSD1-like N-terminal" evidence="12">
    <location>
        <begin position="40"/>
        <end position="275"/>
    </location>
</feature>
<comment type="pathway">
    <text evidence="2">Lipid metabolism.</text>
</comment>
<dbReference type="InterPro" id="IPR023213">
    <property type="entry name" value="CAT-like_dom_sf"/>
</dbReference>
<keyword evidence="15" id="KW-1185">Reference proteome</keyword>
<dbReference type="GO" id="GO:0019432">
    <property type="term" value="P:triglyceride biosynthetic process"/>
    <property type="evidence" value="ECO:0007669"/>
    <property type="project" value="UniProtKB-UniPathway"/>
</dbReference>